<keyword evidence="4" id="KW-1133">Transmembrane helix</keyword>
<dbReference type="Pfam" id="PF11022">
    <property type="entry name" value="ATP19"/>
    <property type="match status" value="1"/>
</dbReference>
<gene>
    <name evidence="5" type="ORF">LTR09_007591</name>
</gene>
<evidence type="ECO:0000256" key="4">
    <source>
        <dbReference type="SAM" id="Phobius"/>
    </source>
</evidence>
<dbReference type="InterPro" id="IPR021278">
    <property type="entry name" value="ATP19"/>
</dbReference>
<dbReference type="PANTHER" id="PTHR28074">
    <property type="entry name" value="ATP SYNTHASE SUBUNIT K, MITOCHONDRIAL"/>
    <property type="match status" value="1"/>
</dbReference>
<dbReference type="PANTHER" id="PTHR28074:SF1">
    <property type="entry name" value="ATP SYNTHASE SUBUNIT K, MITOCHONDRIAL"/>
    <property type="match status" value="1"/>
</dbReference>
<accession>A0AAJ0DJ48</accession>
<dbReference type="AlphaFoldDB" id="A0AAJ0DJ48"/>
<dbReference type="Proteomes" id="UP001271007">
    <property type="component" value="Unassembled WGS sequence"/>
</dbReference>
<keyword evidence="4" id="KW-0812">Transmembrane</keyword>
<evidence type="ECO:0000313" key="6">
    <source>
        <dbReference type="Proteomes" id="UP001271007"/>
    </source>
</evidence>
<sequence length="79" mass="8454">MVVYYQIAGQKIGSHWLAIATLGTTFVGAWASMGGSKKATPKSPPINTTDKEEEKFIQEFIKAAEAESGGNGAKQREGH</sequence>
<dbReference type="GO" id="GO:0015986">
    <property type="term" value="P:proton motive force-driven ATP synthesis"/>
    <property type="evidence" value="ECO:0007669"/>
    <property type="project" value="TreeGrafter"/>
</dbReference>
<evidence type="ECO:0000256" key="3">
    <source>
        <dbReference type="ARBA" id="ARBA00023136"/>
    </source>
</evidence>
<dbReference type="EMBL" id="JAWDJX010000027">
    <property type="protein sequence ID" value="KAK3051195.1"/>
    <property type="molecule type" value="Genomic_DNA"/>
</dbReference>
<keyword evidence="2" id="KW-0496">Mitochondrion</keyword>
<comment type="caution">
    <text evidence="5">The sequence shown here is derived from an EMBL/GenBank/DDBJ whole genome shotgun (WGS) entry which is preliminary data.</text>
</comment>
<proteinExistence type="predicted"/>
<dbReference type="GO" id="GO:0031966">
    <property type="term" value="C:mitochondrial membrane"/>
    <property type="evidence" value="ECO:0007669"/>
    <property type="project" value="UniProtKB-SubCell"/>
</dbReference>
<organism evidence="5 6">
    <name type="scientific">Extremus antarcticus</name>
    <dbReference type="NCBI Taxonomy" id="702011"/>
    <lineage>
        <taxon>Eukaryota</taxon>
        <taxon>Fungi</taxon>
        <taxon>Dikarya</taxon>
        <taxon>Ascomycota</taxon>
        <taxon>Pezizomycotina</taxon>
        <taxon>Dothideomycetes</taxon>
        <taxon>Dothideomycetidae</taxon>
        <taxon>Mycosphaerellales</taxon>
        <taxon>Extremaceae</taxon>
        <taxon>Extremus</taxon>
    </lineage>
</organism>
<keyword evidence="3 4" id="KW-0472">Membrane</keyword>
<keyword evidence="6" id="KW-1185">Reference proteome</keyword>
<comment type="subcellular location">
    <subcellularLocation>
        <location evidence="1">Mitochondrion membrane</location>
    </subcellularLocation>
</comment>
<name>A0AAJ0DJ48_9PEZI</name>
<evidence type="ECO:0000256" key="1">
    <source>
        <dbReference type="ARBA" id="ARBA00004325"/>
    </source>
</evidence>
<evidence type="ECO:0000313" key="5">
    <source>
        <dbReference type="EMBL" id="KAK3051195.1"/>
    </source>
</evidence>
<protein>
    <submittedName>
        <fullName evidence="5">Uncharacterized protein</fullName>
    </submittedName>
</protein>
<reference evidence="5" key="1">
    <citation type="submission" date="2023-04" db="EMBL/GenBank/DDBJ databases">
        <title>Black Yeasts Isolated from many extreme environments.</title>
        <authorList>
            <person name="Coleine C."/>
            <person name="Stajich J.E."/>
            <person name="Selbmann L."/>
        </authorList>
    </citation>
    <scope>NUCLEOTIDE SEQUENCE</scope>
    <source>
        <strain evidence="5">CCFEE 5312</strain>
    </source>
</reference>
<evidence type="ECO:0000256" key="2">
    <source>
        <dbReference type="ARBA" id="ARBA00023128"/>
    </source>
</evidence>
<feature type="transmembrane region" description="Helical" evidence="4">
    <location>
        <begin position="12"/>
        <end position="33"/>
    </location>
</feature>